<dbReference type="InterPro" id="IPR002110">
    <property type="entry name" value="Ankyrin_rpt"/>
</dbReference>
<evidence type="ECO:0000256" key="1">
    <source>
        <dbReference type="ARBA" id="ARBA00022737"/>
    </source>
</evidence>
<evidence type="ECO:0000256" key="2">
    <source>
        <dbReference type="ARBA" id="ARBA00023043"/>
    </source>
</evidence>
<keyword evidence="1" id="KW-0677">Repeat</keyword>
<dbReference type="SUPFAM" id="SSF48403">
    <property type="entry name" value="Ankyrin repeat"/>
    <property type="match status" value="2"/>
</dbReference>
<dbReference type="PROSITE" id="PS50088">
    <property type="entry name" value="ANK_REPEAT"/>
    <property type="match status" value="1"/>
</dbReference>
<accession>A0ABD2W8F7</accession>
<dbReference type="PANTHER" id="PTHR24193">
    <property type="entry name" value="ANKYRIN REPEAT PROTEIN"/>
    <property type="match status" value="1"/>
</dbReference>
<protein>
    <recommendedName>
        <fullName evidence="6">F-box domain-containing protein</fullName>
    </recommendedName>
</protein>
<keyword evidence="5" id="KW-1185">Reference proteome</keyword>
<dbReference type="PANTHER" id="PTHR24193:SF121">
    <property type="entry name" value="ADA2A-CONTAINING COMPLEX COMPONENT 3, ISOFORM D"/>
    <property type="match status" value="1"/>
</dbReference>
<reference evidence="4 5" key="1">
    <citation type="journal article" date="2024" name="bioRxiv">
        <title>A reference genome for Trichogramma kaykai: A tiny desert-dwelling parasitoid wasp with competing sex-ratio distorters.</title>
        <authorList>
            <person name="Culotta J."/>
            <person name="Lindsey A.R."/>
        </authorList>
    </citation>
    <scope>NUCLEOTIDE SEQUENCE [LARGE SCALE GENOMIC DNA]</scope>
    <source>
        <strain evidence="4 5">KSX58</strain>
    </source>
</reference>
<dbReference type="Gene3D" id="1.25.40.20">
    <property type="entry name" value="Ankyrin repeat-containing domain"/>
    <property type="match status" value="3"/>
</dbReference>
<name>A0ABD2W8F7_9HYME</name>
<keyword evidence="2 3" id="KW-0040">ANK repeat</keyword>
<sequence length="555" mass="64882">MENFILSDDILDLQNFSPTELYSLCDFFIDEFIKDQEFADSFYVSELHLATVRLNYVEFKKVIDKCKDVNVKEPLLQRTALHLACLLPNLRCELDQLIRSMQEGNNRLRYFLRQENKDLRFVELLLQHKCDINAKDMYDRTPLYYLCDGVNYHDLRQQLRGFGDNFMNAVMRKVSKRRLAIMNLLLDNYADIETKDINGCSLMHLVTCFDDDIQAKETADLLIKHYINVNATIQKGSAVTPLLMAIYRQRIPLIHLLIRYCANLTITDAENHNCLHAAAYNLDKHTIIALLKAGACACDVSVFGETPLHMMIRKENHLQNISEIYKEIVKQLTSYGCDINYKNVEGETVLFVAASRKDYDLVQICLNNGADINITNNLGETVLLHCISNNISQSCALLMKHMKKLEIYGLHLNNENHLLLNTFESQYATYNNTFINECKKEIEKLKNINIVKSLTLYTILSMSLHEIQKLKDYSLVMKNLQMRSNYCRKNFLEYYFLYEIFITRLKLWEKWCDEAFTSLNFIIGLQIPHKCMLNIFKYLEYRELCLIVQARKLIL</sequence>
<feature type="repeat" description="ANK" evidence="3">
    <location>
        <begin position="345"/>
        <end position="377"/>
    </location>
</feature>
<dbReference type="AlphaFoldDB" id="A0ABD2W8F7"/>
<proteinExistence type="predicted"/>
<evidence type="ECO:0000313" key="4">
    <source>
        <dbReference type="EMBL" id="KAL3389369.1"/>
    </source>
</evidence>
<evidence type="ECO:0000256" key="3">
    <source>
        <dbReference type="PROSITE-ProRule" id="PRU00023"/>
    </source>
</evidence>
<dbReference type="Pfam" id="PF12796">
    <property type="entry name" value="Ank_2"/>
    <property type="match status" value="1"/>
</dbReference>
<dbReference type="PROSITE" id="PS50297">
    <property type="entry name" value="ANK_REP_REGION"/>
    <property type="match status" value="1"/>
</dbReference>
<evidence type="ECO:0000313" key="5">
    <source>
        <dbReference type="Proteomes" id="UP001627154"/>
    </source>
</evidence>
<dbReference type="SMART" id="SM00248">
    <property type="entry name" value="ANK"/>
    <property type="match status" value="9"/>
</dbReference>
<gene>
    <name evidence="4" type="ORF">TKK_015603</name>
</gene>
<dbReference type="InterPro" id="IPR050663">
    <property type="entry name" value="Ankyrin-SOCS_Box"/>
</dbReference>
<comment type="caution">
    <text evidence="4">The sequence shown here is derived from an EMBL/GenBank/DDBJ whole genome shotgun (WGS) entry which is preliminary data.</text>
</comment>
<dbReference type="EMBL" id="JBJJXI010000123">
    <property type="protein sequence ID" value="KAL3389369.1"/>
    <property type="molecule type" value="Genomic_DNA"/>
</dbReference>
<organism evidence="4 5">
    <name type="scientific">Trichogramma kaykai</name>
    <dbReference type="NCBI Taxonomy" id="54128"/>
    <lineage>
        <taxon>Eukaryota</taxon>
        <taxon>Metazoa</taxon>
        <taxon>Ecdysozoa</taxon>
        <taxon>Arthropoda</taxon>
        <taxon>Hexapoda</taxon>
        <taxon>Insecta</taxon>
        <taxon>Pterygota</taxon>
        <taxon>Neoptera</taxon>
        <taxon>Endopterygota</taxon>
        <taxon>Hymenoptera</taxon>
        <taxon>Apocrita</taxon>
        <taxon>Proctotrupomorpha</taxon>
        <taxon>Chalcidoidea</taxon>
        <taxon>Trichogrammatidae</taxon>
        <taxon>Trichogramma</taxon>
    </lineage>
</organism>
<dbReference type="InterPro" id="IPR036770">
    <property type="entry name" value="Ankyrin_rpt-contain_sf"/>
</dbReference>
<dbReference type="Proteomes" id="UP001627154">
    <property type="component" value="Unassembled WGS sequence"/>
</dbReference>
<evidence type="ECO:0008006" key="6">
    <source>
        <dbReference type="Google" id="ProtNLM"/>
    </source>
</evidence>